<dbReference type="EMBL" id="JAAITX010000003">
    <property type="protein sequence ID" value="NVH58205.1"/>
    <property type="molecule type" value="Genomic_DNA"/>
</dbReference>
<evidence type="ECO:0000313" key="5">
    <source>
        <dbReference type="Proteomes" id="UP000528555"/>
    </source>
</evidence>
<feature type="transmembrane region" description="Helical" evidence="1">
    <location>
        <begin position="84"/>
        <end position="109"/>
    </location>
</feature>
<keyword evidence="1" id="KW-0472">Membrane</keyword>
<name>A0A850HFV9_9FIRM</name>
<keyword evidence="1" id="KW-1133">Transmembrane helix</keyword>
<comment type="caution">
    <text evidence="4">The sequence shown here is derived from an EMBL/GenBank/DDBJ whole genome shotgun (WGS) entry which is preliminary data.</text>
</comment>
<evidence type="ECO:0000259" key="2">
    <source>
        <dbReference type="Pfam" id="PF13240"/>
    </source>
</evidence>
<evidence type="ECO:0000313" key="3">
    <source>
        <dbReference type="EMBL" id="NSK14431.1"/>
    </source>
</evidence>
<protein>
    <submittedName>
        <fullName evidence="4">Zinc-ribbon domain-containing protein</fullName>
    </submittedName>
</protein>
<dbReference type="Proteomes" id="UP000528555">
    <property type="component" value="Unassembled WGS sequence"/>
</dbReference>
<dbReference type="OrthoDB" id="7595353at2"/>
<proteinExistence type="predicted"/>
<dbReference type="Proteomes" id="UP000701680">
    <property type="component" value="Unassembled WGS sequence"/>
</dbReference>
<evidence type="ECO:0000313" key="4">
    <source>
        <dbReference type="EMBL" id="NVH58205.1"/>
    </source>
</evidence>
<evidence type="ECO:0000313" key="6">
    <source>
        <dbReference type="Proteomes" id="UP000701680"/>
    </source>
</evidence>
<evidence type="ECO:0000256" key="1">
    <source>
        <dbReference type="SAM" id="Phobius"/>
    </source>
</evidence>
<dbReference type="InterPro" id="IPR026870">
    <property type="entry name" value="Zinc_ribbon_dom"/>
</dbReference>
<reference evidence="5 6" key="1">
    <citation type="journal article" date="2020" name="Cell Host Microbe">
        <title>Functional and Genomic Variation between Human-Derived Isolates of Lachnospiraceae Reveals Inter- and Intra-Species Diversity.</title>
        <authorList>
            <person name="Sorbara M.T."/>
            <person name="Littmann E.R."/>
            <person name="Fontana E."/>
            <person name="Moody T.U."/>
            <person name="Kohout C.E."/>
            <person name="Gjonbalaj M."/>
            <person name="Eaton V."/>
            <person name="Seok R."/>
            <person name="Leiner I.M."/>
            <person name="Pamer E.G."/>
        </authorList>
    </citation>
    <scope>NUCLEOTIDE SEQUENCE [LARGE SCALE GENOMIC DNA]</scope>
    <source>
        <strain evidence="4 5">MSK.17.11</strain>
        <strain evidence="3 6">MSK.17.38</strain>
    </source>
</reference>
<organism evidence="4 5">
    <name type="scientific">Dorea phocaeensis</name>
    <dbReference type="NCBI Taxonomy" id="2040291"/>
    <lineage>
        <taxon>Bacteria</taxon>
        <taxon>Bacillati</taxon>
        <taxon>Bacillota</taxon>
        <taxon>Clostridia</taxon>
        <taxon>Lachnospirales</taxon>
        <taxon>Lachnospiraceae</taxon>
        <taxon>Dorea</taxon>
    </lineage>
</organism>
<dbReference type="EMBL" id="JAAIUO010000003">
    <property type="protein sequence ID" value="NSK14431.1"/>
    <property type="molecule type" value="Genomic_DNA"/>
</dbReference>
<reference evidence="4" key="2">
    <citation type="submission" date="2020-02" db="EMBL/GenBank/DDBJ databases">
        <authorList>
            <person name="Littmann E."/>
            <person name="Sorbara M."/>
        </authorList>
    </citation>
    <scope>NUCLEOTIDE SEQUENCE</scope>
    <source>
        <strain evidence="4">MSK.17.11</strain>
        <strain evidence="3">MSK.17.38</strain>
    </source>
</reference>
<sequence length="202" mass="21380">MFCKYCGAQLKDNSKFCASCGAKLESDSSSARTVRPNTTYANAAPSNPNHSNTAIPNSAIPNAAVPNAAVPLGKKKRTFNIGNFVIWAGCVIAFISLFLPFASASFLGFSQSVSLFDTEDGIFFIVTIVATALLNFTRLNLLPTIGSAVMVFFLCLEVNSLNDAGSLVNYGPGRVFLIIGTILMIGGSIGAIVLNILRKKSL</sequence>
<feature type="transmembrane region" description="Helical" evidence="1">
    <location>
        <begin position="144"/>
        <end position="162"/>
    </location>
</feature>
<dbReference type="Pfam" id="PF13240">
    <property type="entry name" value="Zn_Ribbon_1"/>
    <property type="match status" value="1"/>
</dbReference>
<dbReference type="RefSeq" id="WP_159459851.1">
    <property type="nucleotide sequence ID" value="NZ_JAAITX010000003.1"/>
</dbReference>
<gene>
    <name evidence="4" type="ORF">G5A66_05985</name>
    <name evidence="3" type="ORF">G5A75_06005</name>
</gene>
<feature type="transmembrane region" description="Helical" evidence="1">
    <location>
        <begin position="121"/>
        <end position="137"/>
    </location>
</feature>
<feature type="domain" description="Zinc-ribbon" evidence="2">
    <location>
        <begin position="2"/>
        <end position="24"/>
    </location>
</feature>
<keyword evidence="5" id="KW-1185">Reference proteome</keyword>
<accession>A0A850HFV9</accession>
<feature type="transmembrane region" description="Helical" evidence="1">
    <location>
        <begin position="174"/>
        <end position="197"/>
    </location>
</feature>
<dbReference type="AlphaFoldDB" id="A0A850HFV9"/>
<keyword evidence="1" id="KW-0812">Transmembrane</keyword>